<accession>A0ABS4RI32</accession>
<evidence type="ECO:0000313" key="1">
    <source>
        <dbReference type="EMBL" id="MBP2242408.1"/>
    </source>
</evidence>
<gene>
    <name evidence="1" type="ORF">J2Z40_002982</name>
</gene>
<name>A0ABS4RI32_9BACI</name>
<proteinExistence type="predicted"/>
<sequence length="236" mass="25747">MRDVLHIPFNQEESIVIANDNSGAIGMKMDDAVKVPYEMVSYYSFRVAVMECMAVGADPFAVTLQNFCGDEAWRALVDGIKKGLAELELDGVPINGSTESNFCLNQSAIGMTVLGKMKREVDIPMFSDQMKLAVIGVPLVGNELVEREIEAAPLSLFKQICDLPDVVTIPVGSKGILSELNGLFSNKQFSASEIHTSVDLLKSSGPSTCFIVAFSEGKMAEVMSLAGRYFYEIRVR</sequence>
<protein>
    <recommendedName>
        <fullName evidence="3">ATP-binding protein</fullName>
    </recommendedName>
</protein>
<dbReference type="EMBL" id="JAGIKZ010000020">
    <property type="protein sequence ID" value="MBP2242408.1"/>
    <property type="molecule type" value="Genomic_DNA"/>
</dbReference>
<evidence type="ECO:0008006" key="3">
    <source>
        <dbReference type="Google" id="ProtNLM"/>
    </source>
</evidence>
<evidence type="ECO:0000313" key="2">
    <source>
        <dbReference type="Proteomes" id="UP001519293"/>
    </source>
</evidence>
<keyword evidence="2" id="KW-1185">Reference proteome</keyword>
<organism evidence="1 2">
    <name type="scientific">Cytobacillus eiseniae</name>
    <dbReference type="NCBI Taxonomy" id="762947"/>
    <lineage>
        <taxon>Bacteria</taxon>
        <taxon>Bacillati</taxon>
        <taxon>Bacillota</taxon>
        <taxon>Bacilli</taxon>
        <taxon>Bacillales</taxon>
        <taxon>Bacillaceae</taxon>
        <taxon>Cytobacillus</taxon>
    </lineage>
</organism>
<reference evidence="1 2" key="1">
    <citation type="submission" date="2021-03" db="EMBL/GenBank/DDBJ databases">
        <title>Genomic Encyclopedia of Type Strains, Phase IV (KMG-IV): sequencing the most valuable type-strain genomes for metagenomic binning, comparative biology and taxonomic classification.</title>
        <authorList>
            <person name="Goeker M."/>
        </authorList>
    </citation>
    <scope>NUCLEOTIDE SEQUENCE [LARGE SCALE GENOMIC DNA]</scope>
    <source>
        <strain evidence="1 2">DSM 26675</strain>
    </source>
</reference>
<dbReference type="Proteomes" id="UP001519293">
    <property type="component" value="Unassembled WGS sequence"/>
</dbReference>
<dbReference type="RefSeq" id="WP_066400364.1">
    <property type="nucleotide sequence ID" value="NZ_JAGIKZ010000020.1"/>
</dbReference>
<comment type="caution">
    <text evidence="1">The sequence shown here is derived from an EMBL/GenBank/DDBJ whole genome shotgun (WGS) entry which is preliminary data.</text>
</comment>